<accession>A0A9W8TQ55</accession>
<evidence type="ECO:0000313" key="3">
    <source>
        <dbReference type="Proteomes" id="UP001148614"/>
    </source>
</evidence>
<evidence type="ECO:0000259" key="1">
    <source>
        <dbReference type="Pfam" id="PF06985"/>
    </source>
</evidence>
<dbReference type="AlphaFoldDB" id="A0A9W8TQ55"/>
<comment type="caution">
    <text evidence="2">The sequence shown here is derived from an EMBL/GenBank/DDBJ whole genome shotgun (WGS) entry which is preliminary data.</text>
</comment>
<gene>
    <name evidence="2" type="ORF">NPX13_g2653</name>
</gene>
<organism evidence="2 3">
    <name type="scientific">Xylaria arbuscula</name>
    <dbReference type="NCBI Taxonomy" id="114810"/>
    <lineage>
        <taxon>Eukaryota</taxon>
        <taxon>Fungi</taxon>
        <taxon>Dikarya</taxon>
        <taxon>Ascomycota</taxon>
        <taxon>Pezizomycotina</taxon>
        <taxon>Sordariomycetes</taxon>
        <taxon>Xylariomycetidae</taxon>
        <taxon>Xylariales</taxon>
        <taxon>Xylariaceae</taxon>
        <taxon>Xylaria</taxon>
    </lineage>
</organism>
<dbReference type="VEuPathDB" id="FungiDB:F4678DRAFT_439523"/>
<dbReference type="PANTHER" id="PTHR33112:SF16">
    <property type="entry name" value="HETEROKARYON INCOMPATIBILITY DOMAIN-CONTAINING PROTEIN"/>
    <property type="match status" value="1"/>
</dbReference>
<dbReference type="PANTHER" id="PTHR33112">
    <property type="entry name" value="DOMAIN PROTEIN, PUTATIVE-RELATED"/>
    <property type="match status" value="1"/>
</dbReference>
<protein>
    <recommendedName>
        <fullName evidence="1">Heterokaryon incompatibility domain-containing protein</fullName>
    </recommendedName>
</protein>
<proteinExistence type="predicted"/>
<dbReference type="EMBL" id="JANPWZ010000289">
    <property type="protein sequence ID" value="KAJ3577914.1"/>
    <property type="molecule type" value="Genomic_DNA"/>
</dbReference>
<sequence length="711" mass="79483">MSSAKAASVSSMQHMNASHAVEVTSAGRSFRFPPGNIMLRPDPATYAVSYSATLSGIGLTDCSRWATQINHNSVFVTAAVAPYIDRDSQRNDGHGQLTNGMTWSRTSVQLVQKSLRECSSSHSVCKTDVGPKQLPLRLVDVEPASETQALLGSEDIDLLSVESRPDVRVLSTSSLPLDTPYLTLSHCWGGVPAIMLSSENLQEYSRFIPLAKLQNSHAKTFKDAIQITRSLGFRYIWIDALCIKQNDTAEKVDEIACMDQIYAHSVLNLSATSAINGSGGLIFPRNPLIVNPYVSEQHDLLAYASEYETQVIQGIVNRRAWVLQERLMARRVLHFTSNQLFWECPFWEVSESQLAGFFINISSTSFGMKSNLIPEGASSYLTERSMRAFWPTIVRSYTKCALSFRQDTMPGISALARVICRSRGLGSSDYVAGMWMPDLPQQLLWRVSGCSLALPTEYIAPSWSWAGFRHPSSMPATLDMDDMIPLAEIVEVSITPKTRDAFGEIDDGHITLRAHIGVLHVLRTTNGLDFQVGVRNIARPIDLKSSFHRNESKHCYADARFVDEMHENTYYEIRYSETQGNLLRITWDHGWLNKHDVIQDGFFPLASGERVAFETSVFFLVTIGYSPCRSSVGWLSGLVLQSAVARGQYLRVGHFRFNIPNSQHKEQLEDVEDPEEENLELRRLVLGQGITLDDGDFLYAHNDGTYTIQII</sequence>
<feature type="domain" description="Heterokaryon incompatibility" evidence="1">
    <location>
        <begin position="181"/>
        <end position="325"/>
    </location>
</feature>
<reference evidence="2" key="1">
    <citation type="submission" date="2022-07" db="EMBL/GenBank/DDBJ databases">
        <title>Genome Sequence of Xylaria arbuscula.</title>
        <authorList>
            <person name="Buettner E."/>
        </authorList>
    </citation>
    <scope>NUCLEOTIDE SEQUENCE</scope>
    <source>
        <strain evidence="2">VT107</strain>
    </source>
</reference>
<dbReference type="Proteomes" id="UP001148614">
    <property type="component" value="Unassembled WGS sequence"/>
</dbReference>
<keyword evidence="3" id="KW-1185">Reference proteome</keyword>
<evidence type="ECO:0000313" key="2">
    <source>
        <dbReference type="EMBL" id="KAJ3577914.1"/>
    </source>
</evidence>
<dbReference type="Pfam" id="PF06985">
    <property type="entry name" value="HET"/>
    <property type="match status" value="1"/>
</dbReference>
<name>A0A9W8TQ55_9PEZI</name>
<dbReference type="InterPro" id="IPR010730">
    <property type="entry name" value="HET"/>
</dbReference>